<reference evidence="2 3" key="1">
    <citation type="submission" date="2019-11" db="EMBL/GenBank/DDBJ databases">
        <title>Whole genome sequence of Oryza granulata.</title>
        <authorList>
            <person name="Li W."/>
        </authorList>
    </citation>
    <scope>NUCLEOTIDE SEQUENCE [LARGE SCALE GENOMIC DNA]</scope>
    <source>
        <strain evidence="3">cv. Menghai</strain>
        <tissue evidence="2">Leaf</tissue>
    </source>
</reference>
<keyword evidence="3" id="KW-1185">Reference proteome</keyword>
<dbReference type="EMBL" id="SPHZ02000005">
    <property type="protein sequence ID" value="KAF0918485.1"/>
    <property type="molecule type" value="Genomic_DNA"/>
</dbReference>
<evidence type="ECO:0000313" key="2">
    <source>
        <dbReference type="EMBL" id="KAF0918485.1"/>
    </source>
</evidence>
<feature type="region of interest" description="Disordered" evidence="1">
    <location>
        <begin position="1"/>
        <end position="50"/>
    </location>
</feature>
<proteinExistence type="predicted"/>
<sequence length="95" mass="10705">MTGEEVLAARSGSRGSGMAAAVAPNIRAERPSERRGRRHQRNDTPMLRVFRGPGQNWGGWAVWFCEEESGTRRNKKKVFLVPNKAARAMFQYASR</sequence>
<dbReference type="AlphaFoldDB" id="A0A6G1E044"/>
<name>A0A6G1E044_9ORYZ</name>
<dbReference type="Proteomes" id="UP000479710">
    <property type="component" value="Unassembled WGS sequence"/>
</dbReference>
<comment type="caution">
    <text evidence="2">The sequence shown here is derived from an EMBL/GenBank/DDBJ whole genome shotgun (WGS) entry which is preliminary data.</text>
</comment>
<evidence type="ECO:0000313" key="3">
    <source>
        <dbReference type="Proteomes" id="UP000479710"/>
    </source>
</evidence>
<evidence type="ECO:0000256" key="1">
    <source>
        <dbReference type="SAM" id="MobiDB-lite"/>
    </source>
</evidence>
<organism evidence="2 3">
    <name type="scientific">Oryza meyeriana var. granulata</name>
    <dbReference type="NCBI Taxonomy" id="110450"/>
    <lineage>
        <taxon>Eukaryota</taxon>
        <taxon>Viridiplantae</taxon>
        <taxon>Streptophyta</taxon>
        <taxon>Embryophyta</taxon>
        <taxon>Tracheophyta</taxon>
        <taxon>Spermatophyta</taxon>
        <taxon>Magnoliopsida</taxon>
        <taxon>Liliopsida</taxon>
        <taxon>Poales</taxon>
        <taxon>Poaceae</taxon>
        <taxon>BOP clade</taxon>
        <taxon>Oryzoideae</taxon>
        <taxon>Oryzeae</taxon>
        <taxon>Oryzinae</taxon>
        <taxon>Oryza</taxon>
        <taxon>Oryza meyeriana</taxon>
    </lineage>
</organism>
<accession>A0A6G1E044</accession>
<protein>
    <submittedName>
        <fullName evidence="2">Uncharacterized protein</fullName>
    </submittedName>
</protein>
<gene>
    <name evidence="2" type="ORF">E2562_024259</name>
</gene>